<dbReference type="Gene3D" id="1.10.10.10">
    <property type="entry name" value="Winged helix-like DNA-binding domain superfamily/Winged helix DNA-binding domain"/>
    <property type="match status" value="1"/>
</dbReference>
<gene>
    <name evidence="6" type="ORF">KALB_4302</name>
</gene>
<dbReference type="eggNOG" id="COG0566">
    <property type="taxonomic scope" value="Bacteria"/>
</dbReference>
<dbReference type="RefSeq" id="WP_025357728.1">
    <property type="nucleotide sequence ID" value="NZ_CP007155.1"/>
</dbReference>
<dbReference type="AlphaFoldDB" id="W5WHN9"/>
<dbReference type="InterPro" id="IPR036390">
    <property type="entry name" value="WH_DNA-bd_sf"/>
</dbReference>
<evidence type="ECO:0000259" key="5">
    <source>
        <dbReference type="Pfam" id="PF22435"/>
    </source>
</evidence>
<dbReference type="Pfam" id="PF22435">
    <property type="entry name" value="MRM3-like_sub_bind"/>
    <property type="match status" value="1"/>
</dbReference>
<dbReference type="OrthoDB" id="3190829at2"/>
<feature type="domain" description="MRM3-like substrate binding" evidence="5">
    <location>
        <begin position="8"/>
        <end position="88"/>
    </location>
</feature>
<dbReference type="SUPFAM" id="SSF46785">
    <property type="entry name" value="Winged helix' DNA-binding domain"/>
    <property type="match status" value="1"/>
</dbReference>
<dbReference type="GO" id="GO:0003723">
    <property type="term" value="F:RNA binding"/>
    <property type="evidence" value="ECO:0007669"/>
    <property type="project" value="InterPro"/>
</dbReference>
<proteinExistence type="inferred from homology"/>
<organism evidence="6 7">
    <name type="scientific">Kutzneria albida DSM 43870</name>
    <dbReference type="NCBI Taxonomy" id="1449976"/>
    <lineage>
        <taxon>Bacteria</taxon>
        <taxon>Bacillati</taxon>
        <taxon>Actinomycetota</taxon>
        <taxon>Actinomycetes</taxon>
        <taxon>Pseudonocardiales</taxon>
        <taxon>Pseudonocardiaceae</taxon>
        <taxon>Kutzneria</taxon>
    </lineage>
</organism>
<dbReference type="GO" id="GO:0008173">
    <property type="term" value="F:RNA methyltransferase activity"/>
    <property type="evidence" value="ECO:0007669"/>
    <property type="project" value="InterPro"/>
</dbReference>
<dbReference type="Pfam" id="PF00588">
    <property type="entry name" value="SpoU_methylase"/>
    <property type="match status" value="1"/>
</dbReference>
<accession>W5WHN9</accession>
<dbReference type="STRING" id="1449976.KALB_4302"/>
<dbReference type="InterPro" id="IPR029026">
    <property type="entry name" value="tRNA_m1G_MTases_N"/>
</dbReference>
<dbReference type="CDD" id="cd18095">
    <property type="entry name" value="SpoU-like_rRNA-MTase"/>
    <property type="match status" value="1"/>
</dbReference>
<dbReference type="EMBL" id="CP007155">
    <property type="protein sequence ID" value="AHH97664.1"/>
    <property type="molecule type" value="Genomic_DNA"/>
</dbReference>
<evidence type="ECO:0000259" key="4">
    <source>
        <dbReference type="Pfam" id="PF00588"/>
    </source>
</evidence>
<keyword evidence="3" id="KW-0808">Transferase</keyword>
<dbReference type="InterPro" id="IPR036388">
    <property type="entry name" value="WH-like_DNA-bd_sf"/>
</dbReference>
<dbReference type="PATRIC" id="fig|1449976.3.peg.4330"/>
<feature type="domain" description="tRNA/rRNA methyltransferase SpoU type" evidence="4">
    <location>
        <begin position="105"/>
        <end position="246"/>
    </location>
</feature>
<evidence type="ECO:0000256" key="2">
    <source>
        <dbReference type="ARBA" id="ARBA00022603"/>
    </source>
</evidence>
<keyword evidence="7" id="KW-1185">Reference proteome</keyword>
<evidence type="ECO:0000313" key="6">
    <source>
        <dbReference type="EMBL" id="AHH97664.1"/>
    </source>
</evidence>
<comment type="similarity">
    <text evidence="1">Belongs to the class IV-like SAM-binding methyltransferase superfamily. RNA methyltransferase TrmH family.</text>
</comment>
<dbReference type="KEGG" id="kal:KALB_4302"/>
<dbReference type="Proteomes" id="UP000019225">
    <property type="component" value="Chromosome"/>
</dbReference>
<dbReference type="GO" id="GO:0006396">
    <property type="term" value="P:RNA processing"/>
    <property type="evidence" value="ECO:0007669"/>
    <property type="project" value="InterPro"/>
</dbReference>
<dbReference type="InterPro" id="IPR001537">
    <property type="entry name" value="SpoU_MeTrfase"/>
</dbReference>
<sequence>MIESIKDERIAAARALTTRAGRLAAGRCLVEGPSLIRQVLAAGAEVDHVLCAEPPPADLLAAGVAAHQVRDGLLRKVTGSAKPVSWLAVVRLPVELGADEPYGDFAVVCDRVADPGNLGTIVRTARALGVRDVVLTDDETDLGSRRVLDASRGAVLGAAVRRFDSPVAAVKSLQAKGFQVVVTSPRGTRLQSLAPLRGGRVALVVGNETAGVDQATVDAADLVVQIPMAGAVESLNVGVATGISIYELRMRMVLAMLTDRIRDTLGREINVAGALVRQALDTRLREVGDLDSSQVVLLMVLACERSTPLAQLRRDLGVDAGELAAALSPMAELGYLSSDEEQAVITGHGEQAIAALWAVQERVEEDLLAGFSAQEKDMLHALLRRVQDNAQRIVTAKN</sequence>
<dbReference type="Gene3D" id="3.40.1280.10">
    <property type="match status" value="1"/>
</dbReference>
<evidence type="ECO:0000256" key="1">
    <source>
        <dbReference type="ARBA" id="ARBA00007228"/>
    </source>
</evidence>
<dbReference type="SUPFAM" id="SSF75217">
    <property type="entry name" value="alpha/beta knot"/>
    <property type="match status" value="1"/>
</dbReference>
<dbReference type="PANTHER" id="PTHR43191">
    <property type="entry name" value="RRNA METHYLTRANSFERASE 3"/>
    <property type="match status" value="1"/>
</dbReference>
<dbReference type="SUPFAM" id="SSF55315">
    <property type="entry name" value="L30e-like"/>
    <property type="match status" value="1"/>
</dbReference>
<dbReference type="Gene3D" id="3.30.1330.30">
    <property type="match status" value="1"/>
</dbReference>
<keyword evidence="2" id="KW-0489">Methyltransferase</keyword>
<evidence type="ECO:0000256" key="3">
    <source>
        <dbReference type="ARBA" id="ARBA00022679"/>
    </source>
</evidence>
<dbReference type="InterPro" id="IPR029064">
    <property type="entry name" value="Ribosomal_eL30-like_sf"/>
</dbReference>
<dbReference type="InterPro" id="IPR051259">
    <property type="entry name" value="rRNA_Methyltransferase"/>
</dbReference>
<dbReference type="PANTHER" id="PTHR43191:SF2">
    <property type="entry name" value="RRNA METHYLTRANSFERASE 3, MITOCHONDRIAL"/>
    <property type="match status" value="1"/>
</dbReference>
<dbReference type="HOGENOM" id="CLU_021322_3_5_11"/>
<reference evidence="6 7" key="1">
    <citation type="journal article" date="2014" name="BMC Genomics">
        <title>Complete genome sequence of producer of the glycopeptide antibiotic Aculeximycin Kutzneria albida DSM 43870T, a representative of minor genus of Pseudonocardiaceae.</title>
        <authorList>
            <person name="Rebets Y."/>
            <person name="Tokovenko B."/>
            <person name="Lushchyk I."/>
            <person name="Ruckert C."/>
            <person name="Zaburannyi N."/>
            <person name="Bechthold A."/>
            <person name="Kalinowski J."/>
            <person name="Luzhetskyy A."/>
        </authorList>
    </citation>
    <scope>NUCLEOTIDE SEQUENCE [LARGE SCALE GENOMIC DNA]</scope>
    <source>
        <strain evidence="6">DSM 43870</strain>
    </source>
</reference>
<protein>
    <submittedName>
        <fullName evidence="6">Uncharacterized protein</fullName>
    </submittedName>
</protein>
<evidence type="ECO:0000313" key="7">
    <source>
        <dbReference type="Proteomes" id="UP000019225"/>
    </source>
</evidence>
<dbReference type="InterPro" id="IPR029028">
    <property type="entry name" value="Alpha/beta_knot_MTases"/>
</dbReference>
<dbReference type="InterPro" id="IPR053888">
    <property type="entry name" value="MRM3-like_sub_bind"/>
</dbReference>
<dbReference type="GO" id="GO:0032259">
    <property type="term" value="P:methylation"/>
    <property type="evidence" value="ECO:0007669"/>
    <property type="project" value="UniProtKB-KW"/>
</dbReference>
<name>W5WHN9_9PSEU</name>